<dbReference type="PANTHER" id="PTHR31809:SF0">
    <property type="entry name" value="BUD13 HOMOLOG"/>
    <property type="match status" value="1"/>
</dbReference>
<organism evidence="3 4">
    <name type="scientific">Rhypophila decipiens</name>
    <dbReference type="NCBI Taxonomy" id="261697"/>
    <lineage>
        <taxon>Eukaryota</taxon>
        <taxon>Fungi</taxon>
        <taxon>Dikarya</taxon>
        <taxon>Ascomycota</taxon>
        <taxon>Pezizomycotina</taxon>
        <taxon>Sordariomycetes</taxon>
        <taxon>Sordariomycetidae</taxon>
        <taxon>Sordariales</taxon>
        <taxon>Naviculisporaceae</taxon>
        <taxon>Rhypophila</taxon>
    </lineage>
</organism>
<feature type="compositionally biased region" description="Low complexity" evidence="2">
    <location>
        <begin position="130"/>
        <end position="157"/>
    </location>
</feature>
<dbReference type="AlphaFoldDB" id="A0AAN7BBG6"/>
<evidence type="ECO:0000256" key="2">
    <source>
        <dbReference type="SAM" id="MobiDB-lite"/>
    </source>
</evidence>
<sequence length="348" mass="38703">MNSDKAAYLAAHYLTVEKSGKTKKRKRKDKANDGGLLITEDDEFGWGSTNKTGGDQDDDDVPTTIAGTSAEFRRTKKSSWKTIGAPIPTDTKDSRDDDAATADAILAQVAREKAAAAREADGEDDDDIPMPDADVPMMADGSHAGLQSAKALSAQLARRQKEERKELERLKAERRAAGDGDGEPEFILRDATGRRVDISMKKAEMRRAEKEAAQKEEAKKQALKGEVQLEMAKQRRELLEDAKLMPLARGKDDEEMNRELRAQERWNDPMAAFLEGDNDAGGGKGTKKSSSKRRPVYKGPAPPNRYGIRPGYRWDGVDRGTGFEAERFKALNRRERNKGLEYSWQMDV</sequence>
<feature type="region of interest" description="Disordered" evidence="2">
    <location>
        <begin position="19"/>
        <end position="190"/>
    </location>
</feature>
<dbReference type="PANTHER" id="PTHR31809">
    <property type="entry name" value="BUD13 HOMOLOG"/>
    <property type="match status" value="1"/>
</dbReference>
<feature type="compositionally biased region" description="Basic and acidic residues" evidence="2">
    <location>
        <begin position="110"/>
        <end position="120"/>
    </location>
</feature>
<evidence type="ECO:0000313" key="4">
    <source>
        <dbReference type="Proteomes" id="UP001301769"/>
    </source>
</evidence>
<dbReference type="GO" id="GO:0070274">
    <property type="term" value="C:RES complex"/>
    <property type="evidence" value="ECO:0007669"/>
    <property type="project" value="TreeGrafter"/>
</dbReference>
<dbReference type="InterPro" id="IPR018609">
    <property type="entry name" value="Bud13"/>
</dbReference>
<evidence type="ECO:0000313" key="3">
    <source>
        <dbReference type="EMBL" id="KAK4217808.1"/>
    </source>
</evidence>
<feature type="compositionally biased region" description="Basic residues" evidence="2">
    <location>
        <begin position="285"/>
        <end position="296"/>
    </location>
</feature>
<proteinExistence type="inferred from homology"/>
<dbReference type="InterPro" id="IPR051112">
    <property type="entry name" value="CWC26_splicing_factor"/>
</dbReference>
<comment type="similarity">
    <text evidence="1">Belongs to the CWC26 family.</text>
</comment>
<reference evidence="3" key="1">
    <citation type="journal article" date="2023" name="Mol. Phylogenet. Evol.">
        <title>Genome-scale phylogeny and comparative genomics of the fungal order Sordariales.</title>
        <authorList>
            <person name="Hensen N."/>
            <person name="Bonometti L."/>
            <person name="Westerberg I."/>
            <person name="Brannstrom I.O."/>
            <person name="Guillou S."/>
            <person name="Cros-Aarteil S."/>
            <person name="Calhoun S."/>
            <person name="Haridas S."/>
            <person name="Kuo A."/>
            <person name="Mondo S."/>
            <person name="Pangilinan J."/>
            <person name="Riley R."/>
            <person name="LaButti K."/>
            <person name="Andreopoulos B."/>
            <person name="Lipzen A."/>
            <person name="Chen C."/>
            <person name="Yan M."/>
            <person name="Daum C."/>
            <person name="Ng V."/>
            <person name="Clum A."/>
            <person name="Steindorff A."/>
            <person name="Ohm R.A."/>
            <person name="Martin F."/>
            <person name="Silar P."/>
            <person name="Natvig D.O."/>
            <person name="Lalanne C."/>
            <person name="Gautier V."/>
            <person name="Ament-Velasquez S.L."/>
            <person name="Kruys A."/>
            <person name="Hutchinson M.I."/>
            <person name="Powell A.J."/>
            <person name="Barry K."/>
            <person name="Miller A.N."/>
            <person name="Grigoriev I.V."/>
            <person name="Debuchy R."/>
            <person name="Gladieux P."/>
            <person name="Hiltunen Thoren M."/>
            <person name="Johannesson H."/>
        </authorList>
    </citation>
    <scope>NUCLEOTIDE SEQUENCE</scope>
    <source>
        <strain evidence="3">PSN293</strain>
    </source>
</reference>
<dbReference type="Pfam" id="PF09736">
    <property type="entry name" value="Bud13"/>
    <property type="match status" value="1"/>
</dbReference>
<dbReference type="Proteomes" id="UP001301769">
    <property type="component" value="Unassembled WGS sequence"/>
</dbReference>
<dbReference type="GO" id="GO:0003723">
    <property type="term" value="F:RNA binding"/>
    <property type="evidence" value="ECO:0007669"/>
    <property type="project" value="TreeGrafter"/>
</dbReference>
<reference evidence="3" key="2">
    <citation type="submission" date="2023-05" db="EMBL/GenBank/DDBJ databases">
        <authorList>
            <consortium name="Lawrence Berkeley National Laboratory"/>
            <person name="Steindorff A."/>
            <person name="Hensen N."/>
            <person name="Bonometti L."/>
            <person name="Westerberg I."/>
            <person name="Brannstrom I.O."/>
            <person name="Guillou S."/>
            <person name="Cros-Aarteil S."/>
            <person name="Calhoun S."/>
            <person name="Haridas S."/>
            <person name="Kuo A."/>
            <person name="Mondo S."/>
            <person name="Pangilinan J."/>
            <person name="Riley R."/>
            <person name="Labutti K."/>
            <person name="Andreopoulos B."/>
            <person name="Lipzen A."/>
            <person name="Chen C."/>
            <person name="Yanf M."/>
            <person name="Daum C."/>
            <person name="Ng V."/>
            <person name="Clum A."/>
            <person name="Ohm R."/>
            <person name="Martin F."/>
            <person name="Silar P."/>
            <person name="Natvig D."/>
            <person name="Lalanne C."/>
            <person name="Gautier V."/>
            <person name="Ament-Velasquez S.L."/>
            <person name="Kruys A."/>
            <person name="Hutchinson M.I."/>
            <person name="Powell A.J."/>
            <person name="Barry K."/>
            <person name="Miller A.N."/>
            <person name="Grigoriev I.V."/>
            <person name="Debuchy R."/>
            <person name="Gladieux P."/>
            <person name="Thoren M.H."/>
            <person name="Johannesson H."/>
        </authorList>
    </citation>
    <scope>NUCLEOTIDE SEQUENCE</scope>
    <source>
        <strain evidence="3">PSN293</strain>
    </source>
</reference>
<evidence type="ECO:0000256" key="1">
    <source>
        <dbReference type="ARBA" id="ARBA00011069"/>
    </source>
</evidence>
<name>A0AAN7BBG6_9PEZI</name>
<dbReference type="EMBL" id="MU858057">
    <property type="protein sequence ID" value="KAK4217808.1"/>
    <property type="molecule type" value="Genomic_DNA"/>
</dbReference>
<dbReference type="GO" id="GO:0005684">
    <property type="term" value="C:U2-type spliceosomal complex"/>
    <property type="evidence" value="ECO:0007669"/>
    <property type="project" value="TreeGrafter"/>
</dbReference>
<feature type="region of interest" description="Disordered" evidence="2">
    <location>
        <begin position="263"/>
        <end position="314"/>
    </location>
</feature>
<protein>
    <submittedName>
        <fullName evidence="3">Pre-mRNA-splicing factor CWC26</fullName>
    </submittedName>
</protein>
<comment type="caution">
    <text evidence="3">The sequence shown here is derived from an EMBL/GenBank/DDBJ whole genome shotgun (WGS) entry which is preliminary data.</text>
</comment>
<gene>
    <name evidence="3" type="ORF">QBC37DRAFT_413984</name>
</gene>
<feature type="compositionally biased region" description="Basic and acidic residues" evidence="2">
    <location>
        <begin position="159"/>
        <end position="178"/>
    </location>
</feature>
<accession>A0AAN7BBG6</accession>
<keyword evidence="4" id="KW-1185">Reference proteome</keyword>
<dbReference type="GO" id="GO:0000398">
    <property type="term" value="P:mRNA splicing, via spliceosome"/>
    <property type="evidence" value="ECO:0007669"/>
    <property type="project" value="TreeGrafter"/>
</dbReference>